<dbReference type="RefSeq" id="XP_046040693.1">
    <property type="nucleotide sequence ID" value="XM_046185553.1"/>
</dbReference>
<dbReference type="EMBL" id="JAGMUX010000047">
    <property type="protein sequence ID" value="KAH7202881.1"/>
    <property type="molecule type" value="Genomic_DNA"/>
</dbReference>
<accession>A0A9P9JSG3</accession>
<keyword evidence="3" id="KW-1185">Reference proteome</keyword>
<organism evidence="2 3">
    <name type="scientific">Fusarium redolens</name>
    <dbReference type="NCBI Taxonomy" id="48865"/>
    <lineage>
        <taxon>Eukaryota</taxon>
        <taxon>Fungi</taxon>
        <taxon>Dikarya</taxon>
        <taxon>Ascomycota</taxon>
        <taxon>Pezizomycotina</taxon>
        <taxon>Sordariomycetes</taxon>
        <taxon>Hypocreomycetidae</taxon>
        <taxon>Hypocreales</taxon>
        <taxon>Nectriaceae</taxon>
        <taxon>Fusarium</taxon>
        <taxon>Fusarium redolens species complex</taxon>
    </lineage>
</organism>
<dbReference type="Proteomes" id="UP000720189">
    <property type="component" value="Unassembled WGS sequence"/>
</dbReference>
<sequence length="85" mass="9295">MGSISSNDQIKYLFHHLFLPPQLPGGDDMSAPNTIFLADSVLKTLQRFTVKLGGKDVTTAEPVISMLQTMRDTTDPKGLLDYVGV</sequence>
<reference evidence="2" key="1">
    <citation type="journal article" date="2021" name="Nat. Commun.">
        <title>Genetic determinants of endophytism in the Arabidopsis root mycobiome.</title>
        <authorList>
            <person name="Mesny F."/>
            <person name="Miyauchi S."/>
            <person name="Thiergart T."/>
            <person name="Pickel B."/>
            <person name="Atanasova L."/>
            <person name="Karlsson M."/>
            <person name="Huettel B."/>
            <person name="Barry K.W."/>
            <person name="Haridas S."/>
            <person name="Chen C."/>
            <person name="Bauer D."/>
            <person name="Andreopoulos W."/>
            <person name="Pangilinan J."/>
            <person name="LaButti K."/>
            <person name="Riley R."/>
            <person name="Lipzen A."/>
            <person name="Clum A."/>
            <person name="Drula E."/>
            <person name="Henrissat B."/>
            <person name="Kohler A."/>
            <person name="Grigoriev I.V."/>
            <person name="Martin F.M."/>
            <person name="Hacquard S."/>
        </authorList>
    </citation>
    <scope>NUCLEOTIDE SEQUENCE</scope>
    <source>
        <strain evidence="2">MPI-CAGE-AT-0023</strain>
    </source>
</reference>
<gene>
    <name evidence="2" type="ORF">BKA55DRAFT_292865</name>
</gene>
<dbReference type="OrthoDB" id="5078988at2759"/>
<evidence type="ECO:0000313" key="3">
    <source>
        <dbReference type="Proteomes" id="UP000720189"/>
    </source>
</evidence>
<dbReference type="Pfam" id="PF20255">
    <property type="entry name" value="DUF6606"/>
    <property type="match status" value="1"/>
</dbReference>
<proteinExistence type="predicted"/>
<protein>
    <recommendedName>
        <fullName evidence="1">DUF6606 domain-containing protein</fullName>
    </recommendedName>
</protein>
<dbReference type="InterPro" id="IPR046541">
    <property type="entry name" value="DUF6606"/>
</dbReference>
<name>A0A9P9JSG3_FUSRE</name>
<feature type="domain" description="DUF6606" evidence="1">
    <location>
        <begin position="13"/>
        <end position="75"/>
    </location>
</feature>
<comment type="caution">
    <text evidence="2">The sequence shown here is derived from an EMBL/GenBank/DDBJ whole genome shotgun (WGS) entry which is preliminary data.</text>
</comment>
<dbReference type="GeneID" id="70215507"/>
<evidence type="ECO:0000259" key="1">
    <source>
        <dbReference type="Pfam" id="PF20255"/>
    </source>
</evidence>
<evidence type="ECO:0000313" key="2">
    <source>
        <dbReference type="EMBL" id="KAH7202881.1"/>
    </source>
</evidence>
<dbReference type="AlphaFoldDB" id="A0A9P9JSG3"/>